<keyword evidence="3" id="KW-1185">Reference proteome</keyword>
<accession>A0A5N6WXU5</accession>
<protein>
    <submittedName>
        <fullName evidence="2">Uncharacterized protein</fullName>
    </submittedName>
</protein>
<sequence length="72" mass="8101">MVTSGPRLSILLSSYHIISSSLSIGIFTLSLSQYYLTLSALSLSWFKFLPSGQARFVQTTKRRTPRRVLTGY</sequence>
<proteinExistence type="predicted"/>
<gene>
    <name evidence="2" type="ORF">BDV39DRAFT_104178</name>
</gene>
<evidence type="ECO:0000256" key="1">
    <source>
        <dbReference type="SAM" id="Phobius"/>
    </source>
</evidence>
<reference evidence="3" key="1">
    <citation type="submission" date="2019-04" db="EMBL/GenBank/DDBJ databases">
        <title>Friends and foes A comparative genomics studyof 23 Aspergillus species from section Flavi.</title>
        <authorList>
            <consortium name="DOE Joint Genome Institute"/>
            <person name="Kjaerbolling I."/>
            <person name="Vesth T."/>
            <person name="Frisvad J.C."/>
            <person name="Nybo J.L."/>
            <person name="Theobald S."/>
            <person name="Kildgaard S."/>
            <person name="Isbrandt T."/>
            <person name="Kuo A."/>
            <person name="Sato A."/>
            <person name="Lyhne E.K."/>
            <person name="Kogle M.E."/>
            <person name="Wiebenga A."/>
            <person name="Kun R.S."/>
            <person name="Lubbers R.J."/>
            <person name="Makela M.R."/>
            <person name="Barry K."/>
            <person name="Chovatia M."/>
            <person name="Clum A."/>
            <person name="Daum C."/>
            <person name="Haridas S."/>
            <person name="He G."/>
            <person name="LaButti K."/>
            <person name="Lipzen A."/>
            <person name="Mondo S."/>
            <person name="Riley R."/>
            <person name="Salamov A."/>
            <person name="Simmons B.A."/>
            <person name="Magnuson J.K."/>
            <person name="Henrissat B."/>
            <person name="Mortensen U.H."/>
            <person name="Larsen T.O."/>
            <person name="Devries R.P."/>
            <person name="Grigoriev I.V."/>
            <person name="Machida M."/>
            <person name="Baker S.E."/>
            <person name="Andersen M.R."/>
        </authorList>
    </citation>
    <scope>NUCLEOTIDE SEQUENCE [LARGE SCALE GENOMIC DNA]</scope>
    <source>
        <strain evidence="3">CBS 130017</strain>
    </source>
</reference>
<keyword evidence="1" id="KW-0472">Membrane</keyword>
<organism evidence="2 3">
    <name type="scientific">Aspergillus sergii</name>
    <dbReference type="NCBI Taxonomy" id="1034303"/>
    <lineage>
        <taxon>Eukaryota</taxon>
        <taxon>Fungi</taxon>
        <taxon>Dikarya</taxon>
        <taxon>Ascomycota</taxon>
        <taxon>Pezizomycotina</taxon>
        <taxon>Eurotiomycetes</taxon>
        <taxon>Eurotiomycetidae</taxon>
        <taxon>Eurotiales</taxon>
        <taxon>Aspergillaceae</taxon>
        <taxon>Aspergillus</taxon>
        <taxon>Aspergillus subgen. Circumdati</taxon>
    </lineage>
</organism>
<evidence type="ECO:0000313" key="2">
    <source>
        <dbReference type="EMBL" id="KAE8325563.1"/>
    </source>
</evidence>
<keyword evidence="1" id="KW-0812">Transmembrane</keyword>
<feature type="transmembrane region" description="Helical" evidence="1">
    <location>
        <begin position="12"/>
        <end position="36"/>
    </location>
</feature>
<keyword evidence="1" id="KW-1133">Transmembrane helix</keyword>
<dbReference type="EMBL" id="ML741807">
    <property type="protein sequence ID" value="KAE8325563.1"/>
    <property type="molecule type" value="Genomic_DNA"/>
</dbReference>
<dbReference type="Proteomes" id="UP000325945">
    <property type="component" value="Unassembled WGS sequence"/>
</dbReference>
<evidence type="ECO:0000313" key="3">
    <source>
        <dbReference type="Proteomes" id="UP000325945"/>
    </source>
</evidence>
<name>A0A5N6WXU5_9EURO</name>
<dbReference type="AlphaFoldDB" id="A0A5N6WXU5"/>